<evidence type="ECO:0000256" key="2">
    <source>
        <dbReference type="HAMAP-Rule" id="MF_00837"/>
    </source>
</evidence>
<sequence precursor="true">MKNIIFANIRAALACPIFMLSLLISLNAQAQDNEIKSAQENVSPQENNEGLWNSFVNNIAQTWDAPQQQDLFLPVLTRHNRHTHSKKQIEGYNEHPWGGGYGISRYDEKGNWHGIYAMAFKDSFNKWEPVAGYAYEKIWQPLDDKEFRLGAGYITAISARDNYDYIPFPMVLPLVSAGYSRLTFQTTYVPGTNSKGNVLFGWFRFQF</sequence>
<organism evidence="3 4">
    <name type="scientific">Rahnella bonaserana</name>
    <dbReference type="NCBI Taxonomy" id="2816248"/>
    <lineage>
        <taxon>Bacteria</taxon>
        <taxon>Pseudomonadati</taxon>
        <taxon>Pseudomonadota</taxon>
        <taxon>Gammaproteobacteria</taxon>
        <taxon>Enterobacterales</taxon>
        <taxon>Yersiniaceae</taxon>
        <taxon>Rahnella</taxon>
    </lineage>
</organism>
<dbReference type="RefSeq" id="WP_217172807.1">
    <property type="nucleotide sequence ID" value="NZ_CP126169.1"/>
</dbReference>
<feature type="chain" id="PRO_5044945160" description="Lipid A acyltransferase PagP" evidence="2">
    <location>
        <begin position="31"/>
        <end position="207"/>
    </location>
</feature>
<evidence type="ECO:0000256" key="1">
    <source>
        <dbReference type="ARBA" id="ARBA00004442"/>
    </source>
</evidence>
<accession>A0ABS6LTM4</accession>
<comment type="function">
    <text evidence="2">Transfers a fatty acid residue from the sn-1 position of a phospholipid to the N-linked hydroxyfatty acid chain on the proximal unit of lipid A or its precursors.</text>
</comment>
<comment type="caution">
    <text evidence="3">The sequence shown here is derived from an EMBL/GenBank/DDBJ whole genome shotgun (WGS) entry which is preliminary data.</text>
</comment>
<feature type="signal peptide" evidence="2">
    <location>
        <begin position="1"/>
        <end position="30"/>
    </location>
</feature>
<gene>
    <name evidence="2 3" type="primary">pagP</name>
    <name evidence="3" type="ORF">J1778_08575</name>
</gene>
<comment type="similarity">
    <text evidence="2">Belongs to the lipid A palmitoyltransferase family.</text>
</comment>
<dbReference type="EC" id="2.3.1.251" evidence="2"/>
<comment type="subunit">
    <text evidence="2">Homodimer.</text>
</comment>
<name>A0ABS6LTM4_9GAMM</name>
<reference evidence="3 4" key="1">
    <citation type="submission" date="2021-03" db="EMBL/GenBank/DDBJ databases">
        <title>Five novel Rahnella species.</title>
        <authorList>
            <person name="Brady C."/>
            <person name="Asselin J."/>
            <person name="Beer S."/>
            <person name="Bruberg M.B."/>
            <person name="Crampton B."/>
            <person name="Venter S."/>
            <person name="Arnold D."/>
            <person name="Denman S."/>
        </authorList>
    </citation>
    <scope>NUCLEOTIDE SEQUENCE [LARGE SCALE GENOMIC DNA]</scope>
    <source>
        <strain evidence="3 4">H11b</strain>
    </source>
</reference>
<keyword evidence="2" id="KW-0732">Signal</keyword>
<feature type="active site" evidence="2">
    <location>
        <position position="123"/>
    </location>
</feature>
<feature type="active site" evidence="2">
    <location>
        <position position="79"/>
    </location>
</feature>
<dbReference type="Proteomes" id="UP000734343">
    <property type="component" value="Unassembled WGS sequence"/>
</dbReference>
<dbReference type="InterPro" id="IPR009746">
    <property type="entry name" value="LipidA_acyl_PagP"/>
</dbReference>
<evidence type="ECO:0000313" key="3">
    <source>
        <dbReference type="EMBL" id="MBU9855336.1"/>
    </source>
</evidence>
<keyword evidence="2 3" id="KW-0012">Acyltransferase</keyword>
<dbReference type="NCBIfam" id="NF008271">
    <property type="entry name" value="PRK11045.1"/>
    <property type="match status" value="1"/>
</dbReference>
<dbReference type="Pfam" id="PF07017">
    <property type="entry name" value="PagP"/>
    <property type="match status" value="1"/>
</dbReference>
<protein>
    <recommendedName>
        <fullName evidence="2">Lipid A acyltransferase PagP</fullName>
        <ecNumber evidence="2">2.3.1.251</ecNumber>
    </recommendedName>
    <alternativeName>
        <fullName evidence="2">Lipid A acylation protein</fullName>
    </alternativeName>
</protein>
<comment type="catalytic activity">
    <reaction evidence="2">
        <text>a lipid A + a 1,2-diacyl-sn-glycero-3-phosphocholine = a hepta-acyl lipid A + a 2-acyl-sn-glycero-3-phosphocholine</text>
        <dbReference type="Rhea" id="RHEA:74275"/>
        <dbReference type="ChEBI" id="CHEBI:57643"/>
        <dbReference type="ChEBI" id="CHEBI:57875"/>
        <dbReference type="ChEBI" id="CHEBI:193141"/>
        <dbReference type="ChEBI" id="CHEBI:193142"/>
        <dbReference type="EC" id="2.3.1.251"/>
    </reaction>
</comment>
<proteinExistence type="inferred from homology"/>
<comment type="subcellular location">
    <subcellularLocation>
        <location evidence="1 2">Cell outer membrane</location>
    </subcellularLocation>
</comment>
<evidence type="ECO:0000313" key="4">
    <source>
        <dbReference type="Proteomes" id="UP000734343"/>
    </source>
</evidence>
<keyword evidence="2 3" id="KW-0808">Transferase</keyword>
<feature type="active site" evidence="2">
    <location>
        <position position="122"/>
    </location>
</feature>
<comment type="caution">
    <text evidence="2">Lacks conserved residue(s) required for the propagation of feature annotation.</text>
</comment>
<keyword evidence="2" id="KW-0998">Cell outer membrane</keyword>
<dbReference type="EMBL" id="JAFMOW010000058">
    <property type="protein sequence ID" value="MBU9855336.1"/>
    <property type="molecule type" value="Genomic_DNA"/>
</dbReference>
<dbReference type="GO" id="GO:0016746">
    <property type="term" value="F:acyltransferase activity"/>
    <property type="evidence" value="ECO:0007669"/>
    <property type="project" value="UniProtKB-KW"/>
</dbReference>
<comment type="catalytic activity">
    <reaction evidence="2">
        <text>a lipid IVA + a 1,2-diacyl-sn-glycero-3-phosphocholine = a lipid IVB + a 2-acyl-sn-glycero-3-phosphocholine</text>
        <dbReference type="Rhea" id="RHEA:74279"/>
        <dbReference type="ChEBI" id="CHEBI:57643"/>
        <dbReference type="ChEBI" id="CHEBI:57875"/>
        <dbReference type="ChEBI" id="CHEBI:176425"/>
        <dbReference type="ChEBI" id="CHEBI:193143"/>
        <dbReference type="EC" id="2.3.1.251"/>
    </reaction>
</comment>
<comment type="catalytic activity">
    <reaction evidence="2">
        <text>a lipid IIA + a 1,2-diacyl-sn-glycero-3-phosphocholine = a lipid IIB + a 2-acyl-sn-glycero-3-phosphocholine</text>
        <dbReference type="Rhea" id="RHEA:74283"/>
        <dbReference type="ChEBI" id="CHEBI:57643"/>
        <dbReference type="ChEBI" id="CHEBI:57875"/>
        <dbReference type="ChEBI" id="CHEBI:193144"/>
        <dbReference type="ChEBI" id="CHEBI:193145"/>
        <dbReference type="EC" id="2.3.1.251"/>
    </reaction>
</comment>
<dbReference type="HAMAP" id="MF_00837">
    <property type="entry name" value="PagP_transferase"/>
    <property type="match status" value="1"/>
</dbReference>
<keyword evidence="4" id="KW-1185">Reference proteome</keyword>
<keyword evidence="2" id="KW-0472">Membrane</keyword>